<dbReference type="RefSeq" id="WP_211173212.1">
    <property type="nucleotide sequence ID" value="NZ_CAWPJE010000046.1"/>
</dbReference>
<evidence type="ECO:0000313" key="2">
    <source>
        <dbReference type="Proteomes" id="UP000718564"/>
    </source>
</evidence>
<evidence type="ECO:0000313" key="1">
    <source>
        <dbReference type="EMBL" id="NMG19993.1"/>
    </source>
</evidence>
<proteinExistence type="predicted"/>
<name>A0ABX1P6I8_9CYAN</name>
<reference evidence="1 2" key="1">
    <citation type="submission" date="2018-06" db="EMBL/GenBank/DDBJ databases">
        <title>Comparative genomics of Brasilonema spp. strains.</title>
        <authorList>
            <person name="Alvarenga D.O."/>
            <person name="Fiore M.F."/>
            <person name="Varani A.M."/>
        </authorList>
    </citation>
    <scope>NUCLEOTIDE SEQUENCE [LARGE SCALE GENOMIC DNA]</scope>
    <source>
        <strain evidence="1 2">SPC951</strain>
    </source>
</reference>
<comment type="caution">
    <text evidence="1">The sequence shown here is derived from an EMBL/GenBank/DDBJ whole genome shotgun (WGS) entry which is preliminary data.</text>
</comment>
<dbReference type="EMBL" id="QMEB01000070">
    <property type="protein sequence ID" value="NMG19993.1"/>
    <property type="molecule type" value="Genomic_DNA"/>
</dbReference>
<gene>
    <name evidence="1" type="ORF">DP116_11180</name>
</gene>
<dbReference type="Proteomes" id="UP000718564">
    <property type="component" value="Unassembled WGS sequence"/>
</dbReference>
<accession>A0ABX1P6I8</accession>
<feature type="non-terminal residue" evidence="1">
    <location>
        <position position="1"/>
    </location>
</feature>
<keyword evidence="2" id="KW-1185">Reference proteome</keyword>
<sequence length="94" mass="10508">CFKPGNPSNAVAPLPQRWTHIYVLYIMHGGVFDSNENRYIFPLKSEADEAGEADEREIFSFLLMCKCPFGVITHSLAMNGGSYALQILLDVVEI</sequence>
<protein>
    <submittedName>
        <fullName evidence="1">Uncharacterized protein</fullName>
    </submittedName>
</protein>
<organism evidence="1 2">
    <name type="scientific">Brasilonema bromeliae SPC951</name>
    <dbReference type="NCBI Taxonomy" id="385972"/>
    <lineage>
        <taxon>Bacteria</taxon>
        <taxon>Bacillati</taxon>
        <taxon>Cyanobacteriota</taxon>
        <taxon>Cyanophyceae</taxon>
        <taxon>Nostocales</taxon>
        <taxon>Scytonemataceae</taxon>
        <taxon>Brasilonema</taxon>
        <taxon>Bromeliae group (in: Brasilonema)</taxon>
    </lineage>
</organism>